<evidence type="ECO:0000256" key="10">
    <source>
        <dbReference type="ARBA" id="ARBA00022989"/>
    </source>
</evidence>
<protein>
    <recommendedName>
        <fullName evidence="4 12">GPI mannosyltransferase 2</fullName>
        <ecNumber evidence="12">2.4.1.-</ecNumber>
    </recommendedName>
</protein>
<dbReference type="Pfam" id="PF04188">
    <property type="entry name" value="Mannosyl_trans2"/>
    <property type="match status" value="1"/>
</dbReference>
<keyword evidence="10 12" id="KW-1133">Transmembrane helix</keyword>
<name>A0A2X0MC57_9BASI</name>
<dbReference type="GO" id="GO:0004376">
    <property type="term" value="F:GPI mannosyltransferase activity"/>
    <property type="evidence" value="ECO:0007669"/>
    <property type="project" value="InterPro"/>
</dbReference>
<keyword evidence="5 12" id="KW-0337">GPI-anchor biosynthesis</keyword>
<dbReference type="Proteomes" id="UP000249464">
    <property type="component" value="Unassembled WGS sequence"/>
</dbReference>
<accession>A0A2X0MC57</accession>
<organism evidence="13 14">
    <name type="scientific">Microbotryum silenes-dioicae</name>
    <dbReference type="NCBI Taxonomy" id="796604"/>
    <lineage>
        <taxon>Eukaryota</taxon>
        <taxon>Fungi</taxon>
        <taxon>Dikarya</taxon>
        <taxon>Basidiomycota</taxon>
        <taxon>Pucciniomycotina</taxon>
        <taxon>Microbotryomycetes</taxon>
        <taxon>Microbotryales</taxon>
        <taxon>Microbotryaceae</taxon>
        <taxon>Microbotryum</taxon>
    </lineage>
</organism>
<feature type="transmembrane region" description="Helical" evidence="12">
    <location>
        <begin position="16"/>
        <end position="38"/>
    </location>
</feature>
<evidence type="ECO:0000313" key="13">
    <source>
        <dbReference type="EMBL" id="SGY14764.1"/>
    </source>
</evidence>
<dbReference type="GO" id="GO:0000009">
    <property type="term" value="F:alpha-1,6-mannosyltransferase activity"/>
    <property type="evidence" value="ECO:0007669"/>
    <property type="project" value="InterPro"/>
</dbReference>
<keyword evidence="14" id="KW-1185">Reference proteome</keyword>
<keyword evidence="6 12" id="KW-0328">Glycosyltransferase</keyword>
<keyword evidence="8 12" id="KW-0812">Transmembrane</keyword>
<dbReference type="GO" id="GO:0005789">
    <property type="term" value="C:endoplasmic reticulum membrane"/>
    <property type="evidence" value="ECO:0007669"/>
    <property type="project" value="UniProtKB-SubCell"/>
</dbReference>
<evidence type="ECO:0000256" key="3">
    <source>
        <dbReference type="ARBA" id="ARBA00008698"/>
    </source>
</evidence>
<dbReference type="AlphaFoldDB" id="A0A2X0MC57"/>
<dbReference type="PANTHER" id="PTHR12468:SF2">
    <property type="entry name" value="GPI MANNOSYLTRANSFERASE 2"/>
    <property type="match status" value="1"/>
</dbReference>
<dbReference type="GO" id="GO:0031501">
    <property type="term" value="C:mannosyltransferase complex"/>
    <property type="evidence" value="ECO:0007669"/>
    <property type="project" value="TreeGrafter"/>
</dbReference>
<evidence type="ECO:0000313" key="14">
    <source>
        <dbReference type="Proteomes" id="UP000249464"/>
    </source>
</evidence>
<comment type="similarity">
    <text evidence="3 12">Belongs to the PIGV family.</text>
</comment>
<evidence type="ECO:0000256" key="8">
    <source>
        <dbReference type="ARBA" id="ARBA00022692"/>
    </source>
</evidence>
<feature type="transmembrane region" description="Helical" evidence="12">
    <location>
        <begin position="212"/>
        <end position="230"/>
    </location>
</feature>
<evidence type="ECO:0000256" key="1">
    <source>
        <dbReference type="ARBA" id="ARBA00004477"/>
    </source>
</evidence>
<feature type="transmembrane region" description="Helical" evidence="12">
    <location>
        <begin position="242"/>
        <end position="266"/>
    </location>
</feature>
<dbReference type="UniPathway" id="UPA00196"/>
<evidence type="ECO:0000256" key="2">
    <source>
        <dbReference type="ARBA" id="ARBA00004687"/>
    </source>
</evidence>
<dbReference type="GO" id="GO:0006506">
    <property type="term" value="P:GPI anchor biosynthetic process"/>
    <property type="evidence" value="ECO:0007669"/>
    <property type="project" value="UniProtKB-UniPathway"/>
</dbReference>
<dbReference type="EMBL" id="FQNC01000013">
    <property type="protein sequence ID" value="SGY14764.1"/>
    <property type="molecule type" value="Genomic_DNA"/>
</dbReference>
<feature type="transmembrane region" description="Helical" evidence="12">
    <location>
        <begin position="448"/>
        <end position="467"/>
    </location>
</feature>
<dbReference type="InterPro" id="IPR007315">
    <property type="entry name" value="PIG-V/Gpi18"/>
</dbReference>
<comment type="caution">
    <text evidence="12">Lacks conserved residue(s) required for the propagation of feature annotation.</text>
</comment>
<evidence type="ECO:0000256" key="5">
    <source>
        <dbReference type="ARBA" id="ARBA00022502"/>
    </source>
</evidence>
<comment type="subcellular location">
    <subcellularLocation>
        <location evidence="1 12">Endoplasmic reticulum membrane</location>
        <topology evidence="1 12">Multi-pass membrane protein</topology>
    </subcellularLocation>
</comment>
<reference evidence="13 14" key="1">
    <citation type="submission" date="2016-11" db="EMBL/GenBank/DDBJ databases">
        <authorList>
            <person name="Jaros S."/>
            <person name="Januszkiewicz K."/>
            <person name="Wedrychowicz H."/>
        </authorList>
    </citation>
    <scope>NUCLEOTIDE SEQUENCE [LARGE SCALE GENOMIC DNA]</scope>
</reference>
<gene>
    <name evidence="13" type="primary">BQ5605_C013g07094</name>
    <name evidence="13" type="ORF">BQ5605_C013G07094</name>
</gene>
<evidence type="ECO:0000256" key="7">
    <source>
        <dbReference type="ARBA" id="ARBA00022679"/>
    </source>
</evidence>
<evidence type="ECO:0000256" key="12">
    <source>
        <dbReference type="RuleBase" id="RU363112"/>
    </source>
</evidence>
<evidence type="ECO:0000256" key="11">
    <source>
        <dbReference type="ARBA" id="ARBA00023136"/>
    </source>
</evidence>
<comment type="function">
    <text evidence="12">Mannosyltransferase involved in glycosylphosphatidylinositol-anchor biosynthesis.</text>
</comment>
<evidence type="ECO:0000256" key="6">
    <source>
        <dbReference type="ARBA" id="ARBA00022676"/>
    </source>
</evidence>
<dbReference type="EC" id="2.4.1.-" evidence="12"/>
<dbReference type="PANTHER" id="PTHR12468">
    <property type="entry name" value="GPI MANNOSYLTRANSFERASE 2"/>
    <property type="match status" value="1"/>
</dbReference>
<feature type="transmembrane region" description="Helical" evidence="12">
    <location>
        <begin position="407"/>
        <end position="427"/>
    </location>
</feature>
<evidence type="ECO:0000256" key="9">
    <source>
        <dbReference type="ARBA" id="ARBA00022824"/>
    </source>
</evidence>
<keyword evidence="9 12" id="KW-0256">Endoplasmic reticulum</keyword>
<evidence type="ECO:0000256" key="4">
    <source>
        <dbReference type="ARBA" id="ARBA00013795"/>
    </source>
</evidence>
<keyword evidence="11 12" id="KW-0472">Membrane</keyword>
<proteinExistence type="inferred from homology"/>
<dbReference type="STRING" id="796604.A0A2X0MC57"/>
<sequence>MDVLARLVTKTRARPIWSLILLCLALRIWTTALLWIYFQLLPSWERTTLHESFDDPTIAAVEAWNRWDTEHFVRIAVEGYKQEKETAFMPLLPMMMRWGAQGIEGKTIDLSLDWTPASAPTIKNIVLCGMALSTVGSVAAVLSLYYLTLTLFDFQFAHITSLIYLFAPSPSTLHAVPYNEPFSAALSFLGMAAFFKQQYLLAAIVWGLGTAFRAQSIVLGLGFFGWEYILRGPRRRSTRYEISTLLAGIPRFIFFSTISTAPFAFFELLVHREFCLALPVGAEPRPWCSKGLKISYSFVQSHYWCSHSSTNNGLFNYWRPLQIPNFMFAAPVLYYSILASYHYYRTNLHTVAGSTLPFLPARILPQNPAVSPTSSFLHDTPLDVVPIVHLHTFNVLLLLFYSHVQIILRLCVVNPVLFWFVASLIRTDLLSASGTQNFARGSTRLGRAWWFYVLVWGQVSSVLWAVFLPPA</sequence>
<keyword evidence="7 12" id="KW-0808">Transferase</keyword>
<comment type="pathway">
    <text evidence="2 12">Glycolipid biosynthesis; glycosylphosphatidylinositol-anchor biosynthesis.</text>
</comment>
<feature type="transmembrane region" description="Helical" evidence="12">
    <location>
        <begin position="125"/>
        <end position="148"/>
    </location>
</feature>